<dbReference type="GO" id="GO:0005886">
    <property type="term" value="C:plasma membrane"/>
    <property type="evidence" value="ECO:0007669"/>
    <property type="project" value="UniProtKB-SubCell"/>
</dbReference>
<dbReference type="SUPFAM" id="SSF90123">
    <property type="entry name" value="ABC transporter transmembrane region"/>
    <property type="match status" value="1"/>
</dbReference>
<keyword evidence="5" id="KW-0547">Nucleotide-binding</keyword>
<keyword evidence="4" id="KW-0812">Transmembrane</keyword>
<dbReference type="PROSITE" id="PS00211">
    <property type="entry name" value="ABC_TRANSPORTER_1"/>
    <property type="match status" value="1"/>
</dbReference>
<evidence type="ECO:0000256" key="4">
    <source>
        <dbReference type="ARBA" id="ARBA00022692"/>
    </source>
</evidence>
<evidence type="ECO:0000313" key="10">
    <source>
        <dbReference type="Proteomes" id="UP000042738"/>
    </source>
</evidence>
<accession>A0A068ZBI0</accession>
<evidence type="ECO:0000256" key="6">
    <source>
        <dbReference type="ARBA" id="ARBA00022840"/>
    </source>
</evidence>
<dbReference type="InterPro" id="IPR003593">
    <property type="entry name" value="AAA+_ATPase"/>
</dbReference>
<gene>
    <name evidence="9" type="ORF">SYMBAF_06065</name>
</gene>
<dbReference type="GeneID" id="93736080"/>
<dbReference type="PROSITE" id="PS50929">
    <property type="entry name" value="ABC_TM1F"/>
    <property type="match status" value="1"/>
</dbReference>
<dbReference type="InterPro" id="IPR039421">
    <property type="entry name" value="Type_1_exporter"/>
</dbReference>
<evidence type="ECO:0000256" key="1">
    <source>
        <dbReference type="ARBA" id="ARBA00004651"/>
    </source>
</evidence>
<dbReference type="Gene3D" id="3.40.50.300">
    <property type="entry name" value="P-loop containing nucleotide triphosphate hydrolases"/>
    <property type="match status" value="1"/>
</dbReference>
<evidence type="ECO:0000256" key="2">
    <source>
        <dbReference type="ARBA" id="ARBA00022448"/>
    </source>
</evidence>
<comment type="subcellular location">
    <subcellularLocation>
        <location evidence="1">Cell membrane</location>
        <topology evidence="1">Multi-pass membrane protein</topology>
    </subcellularLocation>
</comment>
<dbReference type="InterPro" id="IPR027417">
    <property type="entry name" value="P-loop_NTPase"/>
</dbReference>
<dbReference type="GO" id="GO:0016887">
    <property type="term" value="F:ATP hydrolysis activity"/>
    <property type="evidence" value="ECO:0007669"/>
    <property type="project" value="InterPro"/>
</dbReference>
<dbReference type="STRING" id="138074.SYMBAF_50386"/>
<proteinExistence type="predicted"/>
<organism evidence="9 10">
    <name type="scientific">Serratia symbiotica</name>
    <dbReference type="NCBI Taxonomy" id="138074"/>
    <lineage>
        <taxon>Bacteria</taxon>
        <taxon>Pseudomonadati</taxon>
        <taxon>Pseudomonadota</taxon>
        <taxon>Gammaproteobacteria</taxon>
        <taxon>Enterobacterales</taxon>
        <taxon>Yersiniaceae</taxon>
        <taxon>Serratia</taxon>
    </lineage>
</organism>
<dbReference type="InterPro" id="IPR017871">
    <property type="entry name" value="ABC_transporter-like_CS"/>
</dbReference>
<dbReference type="Proteomes" id="UP000042738">
    <property type="component" value="Chromosome"/>
</dbReference>
<dbReference type="AlphaFoldDB" id="A0A068ZBI0"/>
<dbReference type="GO" id="GO:0015421">
    <property type="term" value="F:ABC-type oligopeptide transporter activity"/>
    <property type="evidence" value="ECO:0007669"/>
    <property type="project" value="TreeGrafter"/>
</dbReference>
<evidence type="ECO:0000256" key="5">
    <source>
        <dbReference type="ARBA" id="ARBA00022741"/>
    </source>
</evidence>
<dbReference type="InterPro" id="IPR003439">
    <property type="entry name" value="ABC_transporter-like_ATP-bd"/>
</dbReference>
<protein>
    <submittedName>
        <fullName evidence="9">ABC transporter ATP-binding protein</fullName>
    </submittedName>
</protein>
<dbReference type="InterPro" id="IPR011527">
    <property type="entry name" value="ABC1_TM_dom"/>
</dbReference>
<keyword evidence="3" id="KW-1003">Cell membrane</keyword>
<dbReference type="SMART" id="SM00382">
    <property type="entry name" value="AAA"/>
    <property type="match status" value="1"/>
</dbReference>
<dbReference type="SUPFAM" id="SSF52540">
    <property type="entry name" value="P-loop containing nucleoside triphosphate hydrolases"/>
    <property type="match status" value="1"/>
</dbReference>
<keyword evidence="7" id="KW-1133">Transmembrane helix</keyword>
<dbReference type="GO" id="GO:0005524">
    <property type="term" value="F:ATP binding"/>
    <property type="evidence" value="ECO:0007669"/>
    <property type="project" value="UniProtKB-KW"/>
</dbReference>
<dbReference type="Gene3D" id="1.20.1560.10">
    <property type="entry name" value="ABC transporter type 1, transmembrane domain"/>
    <property type="match status" value="1"/>
</dbReference>
<keyword evidence="6 9" id="KW-0067">ATP-binding</keyword>
<dbReference type="PANTHER" id="PTHR43394:SF1">
    <property type="entry name" value="ATP-BINDING CASSETTE SUB-FAMILY B MEMBER 10, MITOCHONDRIAL"/>
    <property type="match status" value="1"/>
</dbReference>
<dbReference type="PANTHER" id="PTHR43394">
    <property type="entry name" value="ATP-DEPENDENT PERMEASE MDL1, MITOCHONDRIAL"/>
    <property type="match status" value="1"/>
</dbReference>
<dbReference type="Pfam" id="PF00005">
    <property type="entry name" value="ABC_tran"/>
    <property type="match status" value="1"/>
</dbReference>
<dbReference type="InterPro" id="IPR036640">
    <property type="entry name" value="ABC1_TM_sf"/>
</dbReference>
<evidence type="ECO:0000256" key="7">
    <source>
        <dbReference type="ARBA" id="ARBA00022989"/>
    </source>
</evidence>
<evidence type="ECO:0000256" key="8">
    <source>
        <dbReference type="ARBA" id="ARBA00023136"/>
    </source>
</evidence>
<evidence type="ECO:0000256" key="3">
    <source>
        <dbReference type="ARBA" id="ARBA00022475"/>
    </source>
</evidence>
<dbReference type="Pfam" id="PF00664">
    <property type="entry name" value="ABC_membrane"/>
    <property type="match status" value="1"/>
</dbReference>
<reference evidence="9 10" key="1">
    <citation type="journal article" date="2014" name="Genome Announc.">
        <title>Whole-Genome Sequence of Serratia symbiotica Strain CWBI-2.3T, a Free-Living Symbiont of the Black Bean Aphid Aphis fabae.</title>
        <authorList>
            <person name="Foray V."/>
            <person name="Grigorescu A.S."/>
            <person name="Sabri A."/>
            <person name="Haubruge E."/>
            <person name="Lognay G."/>
            <person name="Francis F."/>
            <person name="Fauconnier M.L."/>
            <person name="Hance T."/>
            <person name="Thonart P."/>
        </authorList>
    </citation>
    <scope>NUCLEOTIDE SEQUENCE [LARGE SCALE GENOMIC DNA]</scope>
    <source>
        <strain evidence="9">CWBI-2.3</strain>
    </source>
</reference>
<dbReference type="RefSeq" id="WP_040265970.1">
    <property type="nucleotide sequence ID" value="NZ_CAXKXZ010000010.1"/>
</dbReference>
<dbReference type="PROSITE" id="PS50893">
    <property type="entry name" value="ABC_TRANSPORTER_2"/>
    <property type="match status" value="1"/>
</dbReference>
<keyword evidence="8" id="KW-0472">Membrane</keyword>
<evidence type="ECO:0000313" key="9">
    <source>
        <dbReference type="EMBL" id="QLH62587.1"/>
    </source>
</evidence>
<name>A0A068ZBI0_9GAMM</name>
<sequence>MISTNHTERPPGKGLLTPVRGWITLAVILQIGSSALVLAPLIGLTELARVLISVDAKRADMAWQIIKVSALCLGAGLGLRGLADLVTHLVDNAFSLWLRRQLARRMANAPLSWFSENSSGKIKQGMQEDVSAIHHLVAHSYLNLANAATTILCVYGYLFSVDWRMALITLLPLPFFFLLYRKIMLASQAKMADYGQELEKVNRSVVEFVQGIPVVKIFGQHGVAHHAYSRAVDSFRDFFLDWVRPLIKPESLSGVIIAPITLLLLVLVSGIAFIHLGWMDIWQLLPFAVLGLGISLPIGTLSSSAQSLQMAKGAFNRLAELLAIPQQMEPQKVMINAGNNVCFERVSFSYGGDRRIINDISLTLEPGSVTALVGASGAGKSTLAKLLLRFISPDSGGITLGGVDLRQIASKRLYQQVGCVFQDVRLLRMSIRDNIALGRPQATDQQVMAAAQAANIHQRILQLPRGYQSIYGEDACLSGGEAQRLSIARALLLDPPVLVLDEATAQADAESETAIQDTLSQLISQHGQRVLLVVAHRLATVMNADNIVVLADGCIAEQGTHTQLLMQNGEYARLWQSQYAQTQEEI</sequence>
<dbReference type="FunFam" id="3.40.50.300:FF:000221">
    <property type="entry name" value="Multidrug ABC transporter ATP-binding protein"/>
    <property type="match status" value="1"/>
</dbReference>
<keyword evidence="2" id="KW-0813">Transport</keyword>
<dbReference type="EMBL" id="CP050855">
    <property type="protein sequence ID" value="QLH62587.1"/>
    <property type="molecule type" value="Genomic_DNA"/>
</dbReference>